<feature type="transmembrane region" description="Helical" evidence="8">
    <location>
        <begin position="113"/>
        <end position="131"/>
    </location>
</feature>
<evidence type="ECO:0000256" key="5">
    <source>
        <dbReference type="ARBA" id="ARBA00022989"/>
    </source>
</evidence>
<evidence type="ECO:0000256" key="4">
    <source>
        <dbReference type="ARBA" id="ARBA00022692"/>
    </source>
</evidence>
<evidence type="ECO:0000256" key="3">
    <source>
        <dbReference type="ARBA" id="ARBA00022660"/>
    </source>
</evidence>
<keyword evidence="5 8" id="KW-1133">Transmembrane helix</keyword>
<evidence type="ECO:0000259" key="9">
    <source>
        <dbReference type="Pfam" id="PF00361"/>
    </source>
</evidence>
<comment type="similarity">
    <text evidence="8">Belongs to the complex I subunit 5 family.</text>
</comment>
<dbReference type="EC" id="7.1.1.2" evidence="8"/>
<evidence type="ECO:0000256" key="2">
    <source>
        <dbReference type="ARBA" id="ARBA00004141"/>
    </source>
</evidence>
<feature type="transmembrane region" description="Helical" evidence="8">
    <location>
        <begin position="75"/>
        <end position="101"/>
    </location>
</feature>
<dbReference type="InterPro" id="IPR001750">
    <property type="entry name" value="ND/Mrp_TM"/>
</dbReference>
<feature type="domain" description="NADH-Ubiquinone oxidoreductase (complex I) chain 5 N-terminal" evidence="10">
    <location>
        <begin position="64"/>
        <end position="114"/>
    </location>
</feature>
<evidence type="ECO:0000256" key="8">
    <source>
        <dbReference type="RuleBase" id="RU003404"/>
    </source>
</evidence>
<keyword evidence="8" id="KW-0813">Transport</keyword>
<dbReference type="EMBL" id="OR345372">
    <property type="protein sequence ID" value="WMB97523.1"/>
    <property type="molecule type" value="Genomic_DNA"/>
</dbReference>
<feature type="transmembrane region" description="Helical" evidence="8">
    <location>
        <begin position="243"/>
        <end position="261"/>
    </location>
</feature>
<dbReference type="PRINTS" id="PR01434">
    <property type="entry name" value="NADHDHGNASE5"/>
</dbReference>
<comment type="function">
    <text evidence="1">Core subunit of the mitochondrial membrane respiratory chain NADH dehydrogenase (Complex I) that is believed to belong to the minimal assembly required for catalysis. Complex I functions in the transfer of electrons from NADH to the respiratory chain. The immediate electron acceptor for the enzyme is believed to be ubiquinone.</text>
</comment>
<evidence type="ECO:0000256" key="1">
    <source>
        <dbReference type="ARBA" id="ARBA00003257"/>
    </source>
</evidence>
<keyword evidence="6 8" id="KW-0830">Ubiquinone</keyword>
<dbReference type="InterPro" id="IPR001516">
    <property type="entry name" value="Proton_antipo_N"/>
</dbReference>
<feature type="transmembrane region" description="Helical" evidence="8">
    <location>
        <begin position="137"/>
        <end position="155"/>
    </location>
</feature>
<keyword evidence="4 8" id="KW-0812">Transmembrane</keyword>
<dbReference type="NCBIfam" id="NF005141">
    <property type="entry name" value="PRK06590.1"/>
    <property type="match status" value="1"/>
</dbReference>
<feature type="transmembrane region" description="Helical" evidence="8">
    <location>
        <begin position="337"/>
        <end position="354"/>
    </location>
</feature>
<reference evidence="11" key="1">
    <citation type="submission" date="2023-07" db="EMBL/GenBank/DDBJ databases">
        <title>New applications for underutilized public sequencing data: a case study obtaining 31 new mitogenomes for the fungal order Onygenales.</title>
        <authorList>
            <person name="Corvalan l.C.J."/>
            <person name="Romao H.A.A."/>
            <person name="Moreira T.R."/>
            <person name="Bailao A.M."/>
            <person name="Borges C.L."/>
            <person name="Dias R.O."/>
            <person name="Nunes R."/>
        </authorList>
    </citation>
    <scope>NUCLEOTIDE SEQUENCE</scope>
    <source>
        <strain evidence="11">H1</strain>
    </source>
</reference>
<evidence type="ECO:0000313" key="11">
    <source>
        <dbReference type="EMBL" id="WMB97523.1"/>
    </source>
</evidence>
<keyword evidence="3" id="KW-0249">Electron transport</keyword>
<feature type="transmembrane region" description="Helical" evidence="8">
    <location>
        <begin position="273"/>
        <end position="294"/>
    </location>
</feature>
<feature type="transmembrane region" description="Helical" evidence="8">
    <location>
        <begin position="456"/>
        <end position="475"/>
    </location>
</feature>
<gene>
    <name evidence="11" type="primary">nad5</name>
</gene>
<organism evidence="11">
    <name type="scientific">Histoplasma sp</name>
    <dbReference type="NCBI Taxonomy" id="2040815"/>
    <lineage>
        <taxon>Eukaryota</taxon>
        <taxon>Fungi</taxon>
        <taxon>Dikarya</taxon>
        <taxon>Ascomycota</taxon>
        <taxon>Pezizomycotina</taxon>
        <taxon>Eurotiomycetes</taxon>
        <taxon>Eurotiomycetidae</taxon>
        <taxon>Onygenales</taxon>
        <taxon>Ajellomycetaceae</taxon>
        <taxon>Histoplasma</taxon>
    </lineage>
</organism>
<dbReference type="PANTHER" id="PTHR42829">
    <property type="entry name" value="NADH-UBIQUINONE OXIDOREDUCTASE CHAIN 5"/>
    <property type="match status" value="1"/>
</dbReference>
<sequence>MYIVIIILPLLGSIFSGFFGRSLGTKGSQLITSSSIIVTTLLALLAFIEVGYNNIPVTIDLIRWIDSESLNVYWGFYYDSLTVSMLIPVLIVSSLVHIYSIGYMSHDPHNQRFFSYLSLFTFMMIILVTANNYLLMFLGWEGVGVCSYLLINFWFTRIAANQSSISAFLTNRVGDCFLMIGMFIIIWSFGNINYSTIFSLAPYLNSNIITLIGICLLIGAMAKSSQIGLHVWLPQAMEGPTPVSALIHAATMVTAGVYLLMRSSPLIEYSSTVLLLCLWVGGITTIFSSIIGLFQQDIKKVIAYSTMSQLAQQLGMMVIAIGLSSYNIALFHLVNHAFYKALLFLGAGAIIHSVSDNQDFRKFGGLKAFLPLTYSVMLIASLSLVAIPFMTGFYSKDFILESAYGQFYLSSIIVYILASVGAIFTTLYSAKVLYLTFLTNPNGPLITYKKADQGDLFINLPLIILAILSIFFGYLTKDLFIGLGTGFFSDNSLFIHPLHESMLDTEFAVITLFKLLPFILTISLSFLSLLLSEFFGLFVIKFKYTKLGYNLFGFFNQRFLIELFYNNYITDIVLKLGGQTTKILDKGSVELLGPYGLEKSLLVLSNGIGSLSTGIITSYGLYILIGFFSYISLFYFSFIDGNILLLLLIAIFTIFNKTSNEN</sequence>
<dbReference type="Pfam" id="PF00662">
    <property type="entry name" value="Proton_antipo_N"/>
    <property type="match status" value="1"/>
</dbReference>
<feature type="transmembrane region" description="Helical" evidence="8">
    <location>
        <begin position="200"/>
        <end position="222"/>
    </location>
</feature>
<feature type="transmembrane region" description="Helical" evidence="8">
    <location>
        <begin position="6"/>
        <end position="24"/>
    </location>
</feature>
<keyword evidence="7 8" id="KW-0472">Membrane</keyword>
<evidence type="ECO:0000256" key="7">
    <source>
        <dbReference type="ARBA" id="ARBA00023136"/>
    </source>
</evidence>
<feature type="transmembrane region" description="Helical" evidence="8">
    <location>
        <begin position="176"/>
        <end position="194"/>
    </location>
</feature>
<feature type="transmembrane region" description="Helical" evidence="8">
    <location>
        <begin position="407"/>
        <end position="435"/>
    </location>
</feature>
<feature type="domain" description="NADH:quinone oxidoreductase/Mrp antiporter transmembrane" evidence="9">
    <location>
        <begin position="130"/>
        <end position="420"/>
    </location>
</feature>
<keyword evidence="3" id="KW-0679">Respiratory chain</keyword>
<comment type="catalytic activity">
    <reaction evidence="8">
        <text>a ubiquinone + NADH + 5 H(+)(in) = a ubiquinol + NAD(+) + 4 H(+)(out)</text>
        <dbReference type="Rhea" id="RHEA:29091"/>
        <dbReference type="Rhea" id="RHEA-COMP:9565"/>
        <dbReference type="Rhea" id="RHEA-COMP:9566"/>
        <dbReference type="ChEBI" id="CHEBI:15378"/>
        <dbReference type="ChEBI" id="CHEBI:16389"/>
        <dbReference type="ChEBI" id="CHEBI:17976"/>
        <dbReference type="ChEBI" id="CHEBI:57540"/>
        <dbReference type="ChEBI" id="CHEBI:57945"/>
        <dbReference type="EC" id="7.1.1.2"/>
    </reaction>
</comment>
<dbReference type="GO" id="GO:0003954">
    <property type="term" value="F:NADH dehydrogenase activity"/>
    <property type="evidence" value="ECO:0007669"/>
    <property type="project" value="TreeGrafter"/>
</dbReference>
<feature type="transmembrane region" description="Helical" evidence="8">
    <location>
        <begin position="366"/>
        <end position="387"/>
    </location>
</feature>
<evidence type="ECO:0000259" key="10">
    <source>
        <dbReference type="Pfam" id="PF00662"/>
    </source>
</evidence>
<accession>A0AA50KIG7</accession>
<dbReference type="NCBIfam" id="TIGR01974">
    <property type="entry name" value="NDH_I_L"/>
    <property type="match status" value="1"/>
</dbReference>
<name>A0AA50KIG7_9EURO</name>
<comment type="function">
    <text evidence="8">Core subunit of the mitochondrial membrane respiratory chain NADH dehydrogenase (Complex I) which catalyzes electron transfer from NADH through the respiratory chain, using ubiquinone as an electron acceptor. Essential for the catalytic activity and assembly of complex I.</text>
</comment>
<dbReference type="AlphaFoldDB" id="A0AA50KIG7"/>
<keyword evidence="8 11" id="KW-0496">Mitochondrion</keyword>
<dbReference type="PANTHER" id="PTHR42829:SF2">
    <property type="entry name" value="NADH-UBIQUINONE OXIDOREDUCTASE CHAIN 5"/>
    <property type="match status" value="1"/>
</dbReference>
<feature type="transmembrane region" description="Helical" evidence="8">
    <location>
        <begin position="515"/>
        <end position="540"/>
    </location>
</feature>
<comment type="subcellular location">
    <subcellularLocation>
        <location evidence="2">Membrane</location>
        <topology evidence="2">Multi-pass membrane protein</topology>
    </subcellularLocation>
</comment>
<dbReference type="GO" id="GO:0015990">
    <property type="term" value="P:electron transport coupled proton transport"/>
    <property type="evidence" value="ECO:0007669"/>
    <property type="project" value="TreeGrafter"/>
</dbReference>
<geneLocation type="mitochondrion" evidence="11"/>
<feature type="transmembrane region" description="Helical" evidence="8">
    <location>
        <begin position="601"/>
        <end position="628"/>
    </location>
</feature>
<keyword evidence="8" id="KW-0520">NAD</keyword>
<dbReference type="InterPro" id="IPR018393">
    <property type="entry name" value="NADHpl_OxRdtase_5_subgr"/>
</dbReference>
<protein>
    <recommendedName>
        <fullName evidence="8">NADH-ubiquinone oxidoreductase chain 5</fullName>
        <ecNumber evidence="8">7.1.1.2</ecNumber>
    </recommendedName>
</protein>
<feature type="transmembrane region" description="Helical" evidence="8">
    <location>
        <begin position="36"/>
        <end position="55"/>
    </location>
</feature>
<proteinExistence type="inferred from homology"/>
<evidence type="ECO:0000256" key="6">
    <source>
        <dbReference type="ARBA" id="ARBA00023075"/>
    </source>
</evidence>
<dbReference type="GO" id="GO:0016020">
    <property type="term" value="C:membrane"/>
    <property type="evidence" value="ECO:0007669"/>
    <property type="project" value="UniProtKB-SubCell"/>
</dbReference>
<dbReference type="GO" id="GO:0008137">
    <property type="term" value="F:NADH dehydrogenase (ubiquinone) activity"/>
    <property type="evidence" value="ECO:0007669"/>
    <property type="project" value="UniProtKB-EC"/>
</dbReference>
<dbReference type="InterPro" id="IPR003945">
    <property type="entry name" value="NU5C-like"/>
</dbReference>
<feature type="transmembrane region" description="Helical" evidence="8">
    <location>
        <begin position="634"/>
        <end position="655"/>
    </location>
</feature>
<dbReference type="GO" id="GO:0042773">
    <property type="term" value="P:ATP synthesis coupled electron transport"/>
    <property type="evidence" value="ECO:0007669"/>
    <property type="project" value="InterPro"/>
</dbReference>
<dbReference type="Pfam" id="PF00361">
    <property type="entry name" value="Proton_antipo_M"/>
    <property type="match status" value="1"/>
</dbReference>